<protein>
    <submittedName>
        <fullName evidence="2">Pyridoxamine 5'-phosphate oxidase family protein</fullName>
    </submittedName>
</protein>
<dbReference type="OrthoDB" id="115989at2"/>
<accession>A0A090YC64</accession>
<proteinExistence type="predicted"/>
<dbReference type="PANTHER" id="PTHR39336:SF1">
    <property type="entry name" value="PYRIDOXAMINE PHOSPHATE OXIDASE FAMILY PROTEIN (AFU_ORTHOLOGUE AFUA_6G11440)"/>
    <property type="match status" value="1"/>
</dbReference>
<reference evidence="2 3" key="1">
    <citation type="submission" date="2014-04" db="EMBL/GenBank/DDBJ databases">
        <authorList>
            <person name="Bishop-Lilly K.A."/>
            <person name="Broomall S.M."/>
            <person name="Chain P.S."/>
            <person name="Chertkov O."/>
            <person name="Coyne S.R."/>
            <person name="Daligault H.E."/>
            <person name="Davenport K.W."/>
            <person name="Erkkila T."/>
            <person name="Frey K.G."/>
            <person name="Gibbons H.S."/>
            <person name="Gu W."/>
            <person name="Jaissle J."/>
            <person name="Johnson S.L."/>
            <person name="Koroleva G.I."/>
            <person name="Ladner J.T."/>
            <person name="Lo C.-C."/>
            <person name="Minogue T.D."/>
            <person name="Munk C."/>
            <person name="Palacios G.F."/>
            <person name="Redden C.L."/>
            <person name="Rosenzweig C.N."/>
            <person name="Scholz M.B."/>
            <person name="Teshima H."/>
            <person name="Xu Y."/>
        </authorList>
    </citation>
    <scope>NUCLEOTIDE SEQUENCE [LARGE SCALE GENOMIC DNA]</scope>
    <source>
        <strain evidence="2 3">8244</strain>
    </source>
</reference>
<dbReference type="AlphaFoldDB" id="A0A090YC64"/>
<comment type="caution">
    <text evidence="2">The sequence shown here is derived from an EMBL/GenBank/DDBJ whole genome shotgun (WGS) entry which is preliminary data.</text>
</comment>
<dbReference type="RefSeq" id="WP_036623909.1">
    <property type="nucleotide sequence ID" value="NZ_BGML01000008.1"/>
</dbReference>
<dbReference type="Gene3D" id="2.30.110.10">
    <property type="entry name" value="Electron Transport, Fmn-binding Protein, Chain A"/>
    <property type="match status" value="1"/>
</dbReference>
<dbReference type="PATRIC" id="fig|44252.3.peg.5167"/>
<dbReference type="PANTHER" id="PTHR39336">
    <property type="entry name" value="PYRIDOXAMINE PHOSPHATE OXIDASE FAMILY PROTEIN (AFU_ORTHOLOGUE AFUA_6G11440)"/>
    <property type="match status" value="1"/>
</dbReference>
<evidence type="ECO:0000313" key="2">
    <source>
        <dbReference type="EMBL" id="KFM95771.1"/>
    </source>
</evidence>
<evidence type="ECO:0000313" key="3">
    <source>
        <dbReference type="Proteomes" id="UP000029278"/>
    </source>
</evidence>
<dbReference type="HOGENOM" id="CLU_054794_1_1_9"/>
<dbReference type="Pfam" id="PF01243">
    <property type="entry name" value="PNPOx_N"/>
    <property type="match status" value="1"/>
</dbReference>
<name>A0A090YC64_PAEMA</name>
<feature type="domain" description="Pyridoxamine 5'-phosphate oxidase N-terminal" evidence="1">
    <location>
        <begin position="10"/>
        <end position="130"/>
    </location>
</feature>
<dbReference type="EMBL" id="JMQA01000041">
    <property type="protein sequence ID" value="KFM95771.1"/>
    <property type="molecule type" value="Genomic_DNA"/>
</dbReference>
<dbReference type="GeneID" id="77007930"/>
<dbReference type="SUPFAM" id="SSF50475">
    <property type="entry name" value="FMN-binding split barrel"/>
    <property type="match status" value="1"/>
</dbReference>
<organism evidence="2 3">
    <name type="scientific">Paenibacillus macerans</name>
    <name type="common">Bacillus macerans</name>
    <dbReference type="NCBI Taxonomy" id="44252"/>
    <lineage>
        <taxon>Bacteria</taxon>
        <taxon>Bacillati</taxon>
        <taxon>Bacillota</taxon>
        <taxon>Bacilli</taxon>
        <taxon>Bacillales</taxon>
        <taxon>Paenibacillaceae</taxon>
        <taxon>Paenibacillus</taxon>
    </lineage>
</organism>
<evidence type="ECO:0000259" key="1">
    <source>
        <dbReference type="Pfam" id="PF01243"/>
    </source>
</evidence>
<dbReference type="STRING" id="44252.DJ90_2285"/>
<sequence length="193" mass="21752">MGIKHDVLLPKHKEFIQRQHLFFVGSAPLSEEGHVNLSPKGYSSFRILSDNQVAYLDMSGSGNETSAHILENGRVTLMFCAFEGPPSIVRLYGTGTVALPGSNRWEELYPLFDPLPGARQMIIVDVHMVQDSCGFGVPFMKYEGDRKKLKEVSLKFRKEQLDKYWHEKNAASIDGLPTAFGLPDLQENERLLK</sequence>
<keyword evidence="3" id="KW-1185">Reference proteome</keyword>
<dbReference type="Proteomes" id="UP000029278">
    <property type="component" value="Unassembled WGS sequence"/>
</dbReference>
<dbReference type="InterPro" id="IPR011576">
    <property type="entry name" value="Pyridox_Oxase_N"/>
</dbReference>
<gene>
    <name evidence="2" type="ORF">DJ90_2285</name>
</gene>
<dbReference type="InterPro" id="IPR012349">
    <property type="entry name" value="Split_barrel_FMN-bd"/>
</dbReference>